<sequence length="71" mass="7866">MNSPLEYFEIFDGGDMVRVGVIEVTNNPSIDHRDKIWLETLVTAKAALSVVDTVRSLCLSTFISSIIVSHN</sequence>
<evidence type="ECO:0000313" key="1">
    <source>
        <dbReference type="EMBL" id="WCT13430.1"/>
    </source>
</evidence>
<accession>A0ABY7TA83</accession>
<protein>
    <submittedName>
        <fullName evidence="1">Uncharacterized protein</fullName>
    </submittedName>
</protein>
<evidence type="ECO:0000313" key="2">
    <source>
        <dbReference type="Proteomes" id="UP001216139"/>
    </source>
</evidence>
<proteinExistence type="predicted"/>
<organism evidence="1 2">
    <name type="scientific">Mucilaginibacter jinjuensis</name>
    <dbReference type="NCBI Taxonomy" id="1176721"/>
    <lineage>
        <taxon>Bacteria</taxon>
        <taxon>Pseudomonadati</taxon>
        <taxon>Bacteroidota</taxon>
        <taxon>Sphingobacteriia</taxon>
        <taxon>Sphingobacteriales</taxon>
        <taxon>Sphingobacteriaceae</taxon>
        <taxon>Mucilaginibacter</taxon>
    </lineage>
</organism>
<name>A0ABY7TA83_9SPHI</name>
<reference evidence="1 2" key="1">
    <citation type="submission" date="2023-02" db="EMBL/GenBank/DDBJ databases">
        <title>Genome sequence of Mucilaginibacter jinjuensis strain KACC 16571.</title>
        <authorList>
            <person name="Kim S."/>
            <person name="Heo J."/>
            <person name="Kwon S.-W."/>
        </authorList>
    </citation>
    <scope>NUCLEOTIDE SEQUENCE [LARGE SCALE GENOMIC DNA]</scope>
    <source>
        <strain evidence="1 2">KACC 16571</strain>
    </source>
</reference>
<keyword evidence="2" id="KW-1185">Reference proteome</keyword>
<dbReference type="RefSeq" id="WP_273631720.1">
    <property type="nucleotide sequence ID" value="NZ_CP117167.1"/>
</dbReference>
<gene>
    <name evidence="1" type="ORF">PQO05_05715</name>
</gene>
<dbReference type="Proteomes" id="UP001216139">
    <property type="component" value="Chromosome"/>
</dbReference>
<dbReference type="EMBL" id="CP117167">
    <property type="protein sequence ID" value="WCT13430.1"/>
    <property type="molecule type" value="Genomic_DNA"/>
</dbReference>